<dbReference type="InterPro" id="IPR001926">
    <property type="entry name" value="TrpB-like_PALP"/>
</dbReference>
<evidence type="ECO:0000256" key="1">
    <source>
        <dbReference type="ARBA" id="ARBA00001913"/>
    </source>
</evidence>
<dbReference type="PANTHER" id="PTHR43050:SF1">
    <property type="entry name" value="SERINE RACEMASE"/>
    <property type="match status" value="1"/>
</dbReference>
<dbReference type="SUPFAM" id="SSF53686">
    <property type="entry name" value="Tryptophan synthase beta subunit-like PLP-dependent enzymes"/>
    <property type="match status" value="1"/>
</dbReference>
<evidence type="ECO:0000256" key="8">
    <source>
        <dbReference type="ARBA" id="ARBA00023239"/>
    </source>
</evidence>
<comment type="cofactor">
    <cofactor evidence="3">
        <name>Mn(2+)</name>
        <dbReference type="ChEBI" id="CHEBI:29035"/>
    </cofactor>
</comment>
<dbReference type="GO" id="GO:0008721">
    <property type="term" value="F:D-serine ammonia-lyase activity"/>
    <property type="evidence" value="ECO:0007669"/>
    <property type="project" value="TreeGrafter"/>
</dbReference>
<evidence type="ECO:0000256" key="2">
    <source>
        <dbReference type="ARBA" id="ARBA00001933"/>
    </source>
</evidence>
<dbReference type="GO" id="GO:0000287">
    <property type="term" value="F:magnesium ion binding"/>
    <property type="evidence" value="ECO:0007669"/>
    <property type="project" value="TreeGrafter"/>
</dbReference>
<dbReference type="GO" id="GO:0018114">
    <property type="term" value="F:threonine racemase activity"/>
    <property type="evidence" value="ECO:0007669"/>
    <property type="project" value="TreeGrafter"/>
</dbReference>
<comment type="caution">
    <text evidence="9">The sequence shown here is derived from an EMBL/GenBank/DDBJ whole genome shotgun (WGS) entry which is preliminary data.</text>
</comment>
<keyword evidence="7" id="KW-0663">Pyridoxal phosphate</keyword>
<evidence type="ECO:0000256" key="4">
    <source>
        <dbReference type="ARBA" id="ARBA00001946"/>
    </source>
</evidence>
<dbReference type="InterPro" id="IPR000634">
    <property type="entry name" value="Ser/Thr_deHydtase_PyrdxlP-BS"/>
</dbReference>
<comment type="similarity">
    <text evidence="5">Belongs to the serine/threonine dehydratase family.</text>
</comment>
<dbReference type="GO" id="GO:0005524">
    <property type="term" value="F:ATP binding"/>
    <property type="evidence" value="ECO:0007669"/>
    <property type="project" value="TreeGrafter"/>
</dbReference>
<dbReference type="EMBL" id="SOZJ01000002">
    <property type="protein sequence ID" value="TGJ72737.1"/>
    <property type="molecule type" value="Genomic_DNA"/>
</dbReference>
<dbReference type="FunFam" id="3.40.50.1100:FF:000005">
    <property type="entry name" value="Threonine dehydratase catabolic"/>
    <property type="match status" value="1"/>
</dbReference>
<dbReference type="GO" id="GO:0006520">
    <property type="term" value="P:amino acid metabolic process"/>
    <property type="evidence" value="ECO:0007669"/>
    <property type="project" value="InterPro"/>
</dbReference>
<comment type="cofactor">
    <cofactor evidence="4">
        <name>Mg(2+)</name>
        <dbReference type="ChEBI" id="CHEBI:18420"/>
    </cofactor>
</comment>
<evidence type="ECO:0000256" key="6">
    <source>
        <dbReference type="ARBA" id="ARBA00022842"/>
    </source>
</evidence>
<comment type="cofactor">
    <cofactor evidence="2">
        <name>pyridoxal 5'-phosphate</name>
        <dbReference type="ChEBI" id="CHEBI:597326"/>
    </cofactor>
</comment>
<dbReference type="CDD" id="cd01562">
    <property type="entry name" value="Thr-dehyd"/>
    <property type="match status" value="1"/>
</dbReference>
<gene>
    <name evidence="9" type="ORF">EYR41_004610</name>
</gene>
<dbReference type="GO" id="GO:0030170">
    <property type="term" value="F:pyridoxal phosphate binding"/>
    <property type="evidence" value="ECO:0007669"/>
    <property type="project" value="InterPro"/>
</dbReference>
<proteinExistence type="inferred from homology"/>
<sequence>MVSSSLKWCSCWGPLQATRLCHANRILHQNSTAISIYPNFTIQSALRITGRASIDQKTMPLEAPFTSLPLTRDSVLAAHELIKSHIHRTPVLSSKTLDSFASTPRSTTIEGIHNARSVDAHNAAKPNIRFIFKAENLQRGGAFKIRGATHALSHLTPLQASKGVITHSSGNHAQALAIASSSHVPPIPCTVIMPSISTPSKIAATKGYGANVVFSGSTAPEREAKVLEEQSKTGATLIPPYDHPWILLGQGTVALELVEQAEEVGRKLDAIIAPCGGGGLLSGIATACEGTGIKVFGAEPRKDGGNDCERGLKRGKRVEEVKTLTIADGLRTPTGVITYGIIEKKVEGVFSVTEWEILQATRLVLERLKVVVEPSAVVGLAVALFDEGFRKLVEKEGGEEGWNVGVVFSGGNTTVEMLAGVFGREEEFKGQQDELLRQDL</sequence>
<dbReference type="Gene3D" id="3.40.50.1100">
    <property type="match status" value="2"/>
</dbReference>
<reference evidence="9 10" key="1">
    <citation type="submission" date="2019-03" db="EMBL/GenBank/DDBJ databases">
        <title>Nematode-trapping fungi genome.</title>
        <authorList>
            <person name="Vidal-Diez De Ulzurrun G."/>
        </authorList>
    </citation>
    <scope>NUCLEOTIDE SEQUENCE [LARGE SCALE GENOMIC DNA]</scope>
    <source>
        <strain evidence="9 10">TWF154</strain>
    </source>
</reference>
<dbReference type="AlphaFoldDB" id="A0A7C8KH55"/>
<evidence type="ECO:0000256" key="7">
    <source>
        <dbReference type="ARBA" id="ARBA00022898"/>
    </source>
</evidence>
<accession>A0A7C8KH55</accession>
<keyword evidence="8" id="KW-0456">Lyase</keyword>
<dbReference type="GO" id="GO:0003941">
    <property type="term" value="F:L-serine ammonia-lyase activity"/>
    <property type="evidence" value="ECO:0007669"/>
    <property type="project" value="TreeGrafter"/>
</dbReference>
<dbReference type="Pfam" id="PF00291">
    <property type="entry name" value="PALP"/>
    <property type="match status" value="1"/>
</dbReference>
<keyword evidence="6" id="KW-0460">Magnesium</keyword>
<organism evidence="9 10">
    <name type="scientific">Orbilia oligospora</name>
    <name type="common">Nematode-trapping fungus</name>
    <name type="synonym">Arthrobotrys oligospora</name>
    <dbReference type="NCBI Taxonomy" id="2813651"/>
    <lineage>
        <taxon>Eukaryota</taxon>
        <taxon>Fungi</taxon>
        <taxon>Dikarya</taxon>
        <taxon>Ascomycota</taxon>
        <taxon>Pezizomycotina</taxon>
        <taxon>Orbiliomycetes</taxon>
        <taxon>Orbiliales</taxon>
        <taxon>Orbiliaceae</taxon>
        <taxon>Orbilia</taxon>
    </lineage>
</organism>
<evidence type="ECO:0000313" key="9">
    <source>
        <dbReference type="EMBL" id="TGJ72737.1"/>
    </source>
</evidence>
<name>A0A7C8KH55_ORBOL</name>
<evidence type="ECO:0000256" key="5">
    <source>
        <dbReference type="ARBA" id="ARBA00010869"/>
    </source>
</evidence>
<dbReference type="GO" id="GO:0030378">
    <property type="term" value="F:serine racemase activity"/>
    <property type="evidence" value="ECO:0007669"/>
    <property type="project" value="TreeGrafter"/>
</dbReference>
<dbReference type="PANTHER" id="PTHR43050">
    <property type="entry name" value="SERINE / THREONINE RACEMASE FAMILY MEMBER"/>
    <property type="match status" value="1"/>
</dbReference>
<comment type="cofactor">
    <cofactor evidence="1">
        <name>Ca(2+)</name>
        <dbReference type="ChEBI" id="CHEBI:29108"/>
    </cofactor>
</comment>
<evidence type="ECO:0000256" key="3">
    <source>
        <dbReference type="ARBA" id="ARBA00001936"/>
    </source>
</evidence>
<dbReference type="Proteomes" id="UP000297595">
    <property type="component" value="Unassembled WGS sequence"/>
</dbReference>
<dbReference type="InterPro" id="IPR036052">
    <property type="entry name" value="TrpB-like_PALP_sf"/>
</dbReference>
<evidence type="ECO:0000313" key="10">
    <source>
        <dbReference type="Proteomes" id="UP000297595"/>
    </source>
</evidence>
<dbReference type="PROSITE" id="PS00165">
    <property type="entry name" value="DEHYDRATASE_SER_THR"/>
    <property type="match status" value="1"/>
</dbReference>
<protein>
    <submittedName>
        <fullName evidence="9">Uncharacterized protein</fullName>
    </submittedName>
</protein>